<proteinExistence type="predicted"/>
<sequence>MKITAKKSKLERENFIKLKIFQKNTYKKTKTAYIDEVGIKYLISCKIFEFKLKIFKKLAGKVHERHKKVRSLYHQK</sequence>
<evidence type="ECO:0000313" key="1">
    <source>
        <dbReference type="EMBL" id="OTM91001.1"/>
    </source>
</evidence>
<organism evidence="1 2">
    <name type="scientific">Acinetobacter baumannii</name>
    <dbReference type="NCBI Taxonomy" id="470"/>
    <lineage>
        <taxon>Bacteria</taxon>
        <taxon>Pseudomonadati</taxon>
        <taxon>Pseudomonadota</taxon>
        <taxon>Gammaproteobacteria</taxon>
        <taxon>Moraxellales</taxon>
        <taxon>Moraxellaceae</taxon>
        <taxon>Acinetobacter</taxon>
        <taxon>Acinetobacter calcoaceticus/baumannii complex</taxon>
    </lineage>
</organism>
<protein>
    <submittedName>
        <fullName evidence="1">Uncharacterized protein</fullName>
    </submittedName>
</protein>
<evidence type="ECO:0000313" key="2">
    <source>
        <dbReference type="Proteomes" id="UP000194699"/>
    </source>
</evidence>
<name>A0A241ZGC2_ACIBA</name>
<comment type="caution">
    <text evidence="1">The sequence shown here is derived from an EMBL/GenBank/DDBJ whole genome shotgun (WGS) entry which is preliminary data.</text>
</comment>
<dbReference type="Proteomes" id="UP000194699">
    <property type="component" value="Unassembled WGS sequence"/>
</dbReference>
<accession>A0A241ZGC2</accession>
<dbReference type="EMBL" id="NGEL01000055">
    <property type="protein sequence ID" value="OTM91001.1"/>
    <property type="molecule type" value="Genomic_DNA"/>
</dbReference>
<dbReference type="RefSeq" id="WP_086249659.1">
    <property type="nucleotide sequence ID" value="NZ_NGEL01000055.1"/>
</dbReference>
<reference evidence="1 2" key="1">
    <citation type="submission" date="2017-05" db="EMBL/GenBank/DDBJ databases">
        <authorList>
            <person name="Song R."/>
            <person name="Chenine A.L."/>
            <person name="Ruprecht R.M."/>
        </authorList>
    </citation>
    <scope>NUCLEOTIDE SEQUENCE [LARGE SCALE GENOMIC DNA]</scope>
    <source>
        <strain evidence="1 2">PR350</strain>
    </source>
</reference>
<gene>
    <name evidence="1" type="ORF">B9X95_05645</name>
</gene>
<dbReference type="AlphaFoldDB" id="A0A241ZGC2"/>